<evidence type="ECO:0000313" key="5">
    <source>
        <dbReference type="EMBL" id="KAF9509209.1"/>
    </source>
</evidence>
<accession>A0A9P6ANN8</accession>
<dbReference type="AlphaFoldDB" id="A0A9P6ANN8"/>
<keyword evidence="6" id="KW-1185">Reference proteome</keyword>
<sequence length="364" mass="40900">MLHKLIPCISDPQGLIQSEQYNIVNSTLQNFMDELETIGLVSNAARICHLNRSQPPLFMKARNYSYVAAANDTIILDRAYPLAEGYLPDSIITNSSDMQAPLRAIEKENLYLFYVGVFGFDDKYHSLLADLHDLRASAKTHDNDRHHKGHSDHGYDVHLGTMTTNILPVAALFWPYWNDNVSPEALANETKATQAFSALRMALTRYNGSLPWDTPKYVVAVSHLSLRSEFWIVVPVRYLFFGAWPPHQFVGVEPQQSLAKELTGKALPANLTSFSLILPGLLGPKESQLPLQPPIAGAFATGNSMRYLVVVVVVKAVRWFGMVGMRRREKDEYKRLLGELINRYASGLFYSWFVTGGSIPRLSQ</sequence>
<organism evidence="5 6">
    <name type="scientific">Hydnum rufescens UP504</name>
    <dbReference type="NCBI Taxonomy" id="1448309"/>
    <lineage>
        <taxon>Eukaryota</taxon>
        <taxon>Fungi</taxon>
        <taxon>Dikarya</taxon>
        <taxon>Basidiomycota</taxon>
        <taxon>Agaricomycotina</taxon>
        <taxon>Agaricomycetes</taxon>
        <taxon>Cantharellales</taxon>
        <taxon>Hydnaceae</taxon>
        <taxon>Hydnum</taxon>
    </lineage>
</organism>
<comment type="caution">
    <text evidence="5">The sequence shown here is derived from an EMBL/GenBank/DDBJ whole genome shotgun (WGS) entry which is preliminary data.</text>
</comment>
<reference evidence="5" key="1">
    <citation type="journal article" date="2020" name="Nat. Commun.">
        <title>Large-scale genome sequencing of mycorrhizal fungi provides insights into the early evolution of symbiotic traits.</title>
        <authorList>
            <person name="Miyauchi S."/>
            <person name="Kiss E."/>
            <person name="Kuo A."/>
            <person name="Drula E."/>
            <person name="Kohler A."/>
            <person name="Sanchez-Garcia M."/>
            <person name="Morin E."/>
            <person name="Andreopoulos B."/>
            <person name="Barry K.W."/>
            <person name="Bonito G."/>
            <person name="Buee M."/>
            <person name="Carver A."/>
            <person name="Chen C."/>
            <person name="Cichocki N."/>
            <person name="Clum A."/>
            <person name="Culley D."/>
            <person name="Crous P.W."/>
            <person name="Fauchery L."/>
            <person name="Girlanda M."/>
            <person name="Hayes R.D."/>
            <person name="Keri Z."/>
            <person name="LaButti K."/>
            <person name="Lipzen A."/>
            <person name="Lombard V."/>
            <person name="Magnuson J."/>
            <person name="Maillard F."/>
            <person name="Murat C."/>
            <person name="Nolan M."/>
            <person name="Ohm R.A."/>
            <person name="Pangilinan J."/>
            <person name="Pereira M.F."/>
            <person name="Perotto S."/>
            <person name="Peter M."/>
            <person name="Pfister S."/>
            <person name="Riley R."/>
            <person name="Sitrit Y."/>
            <person name="Stielow J.B."/>
            <person name="Szollosi G."/>
            <person name="Zifcakova L."/>
            <person name="Stursova M."/>
            <person name="Spatafora J.W."/>
            <person name="Tedersoo L."/>
            <person name="Vaario L.M."/>
            <person name="Yamada A."/>
            <person name="Yan M."/>
            <person name="Wang P."/>
            <person name="Xu J."/>
            <person name="Bruns T."/>
            <person name="Baldrian P."/>
            <person name="Vilgalys R."/>
            <person name="Dunand C."/>
            <person name="Henrissat B."/>
            <person name="Grigoriev I.V."/>
            <person name="Hibbett D."/>
            <person name="Nagy L.G."/>
            <person name="Martin F.M."/>
        </authorList>
    </citation>
    <scope>NUCLEOTIDE SEQUENCE</scope>
    <source>
        <strain evidence="5">UP504</strain>
    </source>
</reference>
<name>A0A9P6ANN8_9AGAM</name>
<gene>
    <name evidence="5" type="ORF">BS47DRAFT_1365409</name>
</gene>
<dbReference type="EMBL" id="MU129040">
    <property type="protein sequence ID" value="KAF9509209.1"/>
    <property type="molecule type" value="Genomic_DNA"/>
</dbReference>
<dbReference type="PANTHER" id="PTHR23403:SF1">
    <property type="entry name" value="TREHALASE"/>
    <property type="match status" value="1"/>
</dbReference>
<protein>
    <recommendedName>
        <fullName evidence="2">alpha,alpha-trehalase</fullName>
        <ecNumber evidence="2">3.2.1.28</ecNumber>
    </recommendedName>
    <alternativeName>
        <fullName evidence="3">Alpha,alpha-trehalase</fullName>
    </alternativeName>
    <alternativeName>
        <fullName evidence="4">Alpha,alpha-trehalose glucohydrolase</fullName>
    </alternativeName>
</protein>
<dbReference type="GO" id="GO:0005993">
    <property type="term" value="P:trehalose catabolic process"/>
    <property type="evidence" value="ECO:0007669"/>
    <property type="project" value="TreeGrafter"/>
</dbReference>
<dbReference type="EC" id="3.2.1.28" evidence="2"/>
<comment type="similarity">
    <text evidence="1">Belongs to the glycosyl hydrolase 37 family.</text>
</comment>
<evidence type="ECO:0000256" key="4">
    <source>
        <dbReference type="ARBA" id="ARBA00031637"/>
    </source>
</evidence>
<dbReference type="Gene3D" id="1.50.10.10">
    <property type="match status" value="1"/>
</dbReference>
<evidence type="ECO:0000256" key="2">
    <source>
        <dbReference type="ARBA" id="ARBA00012757"/>
    </source>
</evidence>
<evidence type="ECO:0000256" key="3">
    <source>
        <dbReference type="ARBA" id="ARBA00030473"/>
    </source>
</evidence>
<dbReference type="PANTHER" id="PTHR23403">
    <property type="entry name" value="TREHALASE"/>
    <property type="match status" value="1"/>
</dbReference>
<dbReference type="Proteomes" id="UP000886523">
    <property type="component" value="Unassembled WGS sequence"/>
</dbReference>
<dbReference type="InterPro" id="IPR001661">
    <property type="entry name" value="Glyco_hydro_37"/>
</dbReference>
<keyword evidence="5" id="KW-0378">Hydrolase</keyword>
<dbReference type="SUPFAM" id="SSF48208">
    <property type="entry name" value="Six-hairpin glycosidases"/>
    <property type="match status" value="1"/>
</dbReference>
<dbReference type="InterPro" id="IPR008928">
    <property type="entry name" value="6-hairpin_glycosidase_sf"/>
</dbReference>
<dbReference type="OrthoDB" id="3542292at2759"/>
<dbReference type="InterPro" id="IPR012341">
    <property type="entry name" value="6hp_glycosidase-like_sf"/>
</dbReference>
<dbReference type="Pfam" id="PF01204">
    <property type="entry name" value="Trehalase"/>
    <property type="match status" value="1"/>
</dbReference>
<dbReference type="GO" id="GO:0004555">
    <property type="term" value="F:alpha,alpha-trehalase activity"/>
    <property type="evidence" value="ECO:0007669"/>
    <property type="project" value="UniProtKB-EC"/>
</dbReference>
<proteinExistence type="inferred from homology"/>
<evidence type="ECO:0000256" key="1">
    <source>
        <dbReference type="ARBA" id="ARBA00005615"/>
    </source>
</evidence>
<evidence type="ECO:0000313" key="6">
    <source>
        <dbReference type="Proteomes" id="UP000886523"/>
    </source>
</evidence>